<keyword evidence="6" id="KW-0067">ATP-binding</keyword>
<proteinExistence type="inferred from homology"/>
<dbReference type="InterPro" id="IPR039421">
    <property type="entry name" value="Type_1_exporter"/>
</dbReference>
<evidence type="ECO:0000256" key="3">
    <source>
        <dbReference type="ARBA" id="ARBA00022448"/>
    </source>
</evidence>
<evidence type="ECO:0000256" key="4">
    <source>
        <dbReference type="ARBA" id="ARBA00022692"/>
    </source>
</evidence>
<feature type="region of interest" description="Disordered" evidence="9">
    <location>
        <begin position="686"/>
        <end position="738"/>
    </location>
</feature>
<feature type="transmembrane region" description="Helical" evidence="10">
    <location>
        <begin position="912"/>
        <end position="933"/>
    </location>
</feature>
<dbReference type="SUPFAM" id="SSF52540">
    <property type="entry name" value="P-loop containing nucleoside triphosphate hydrolases"/>
    <property type="match status" value="2"/>
</dbReference>
<evidence type="ECO:0000256" key="7">
    <source>
        <dbReference type="ARBA" id="ARBA00022989"/>
    </source>
</evidence>
<keyword evidence="4 10" id="KW-0812">Transmembrane</keyword>
<dbReference type="CDD" id="cd18578">
    <property type="entry name" value="ABC_6TM_Pgp_ABCB1_D2_like"/>
    <property type="match status" value="1"/>
</dbReference>
<dbReference type="InterPro" id="IPR011527">
    <property type="entry name" value="ABC1_TM_dom"/>
</dbReference>
<dbReference type="SMART" id="SM00382">
    <property type="entry name" value="AAA"/>
    <property type="match status" value="2"/>
</dbReference>
<evidence type="ECO:0000313" key="13">
    <source>
        <dbReference type="EMBL" id="KAJ6447278.1"/>
    </source>
</evidence>
<sequence>MASEKREEISARDDTRTHDEATAQLADRVDQTEKGSRAKVEPFFIFFRLLFAAEPTWVDLALIGFGTLCAAGAGVPFPLIGVLFGQLVDNFNSATCAAEEGPNGDPFRYESSINGKVIQTAWIGAIAFGLIYCYLTAWSIISQRLAQRLRNHYVAALLRQPPSFFDTRGSAGEVSSRLQSDIAAIQSGTSEKVGAIVSTTSFVITVFVIAFSQQPRLAGILISVMPAFLASGAITSRYTARFLEQNSEATSSAASIASEALSHIPVVQAFGAASRLETMFTGHMSRASKHGIARAAVAAVQTGLIYFFAYSANALAFWQGSIKIADAAADGGKSASIGQIYAIVYLLIDACVMLGGIAPMLPFLGGAVSAYKRLIEDIRTPSTIDATSESGIALPVGTPKSIEFRNVTFEYPTRSGQPALQNINVAFPPGQYTAIVGRSGSGKSTIASMVARLHDPTGGSVEINGHDLRSLNVRSMRSCMAFVQQEPSLFDCSILENIALGLVNSPHQRHQRLKPLLGGPELAEAASKGADALAWAASQSEALAEIAGCVRHAAEQADADSFIQHLRLGYGTSVGPRGSAISGGQRQRIALAQALIRDAEVLVLDEATASVDSASEHRMQAAIARIALSRERTIISIAHRLASIREADNIIVLEGGQVVERGPYTELMARDDGKFTALARLQKLNSSGKDNEDSDSLSGAGVDEANEKRDELFDKQAEPEASKPEPTRDRETSCDSASVIPQGPFSSVPRGIAWLVRPSLGWLFAALFAAVFVGAVFSGSGLIFGYTVSALNPCQSTVERIMAMGRFFGGLIFMLGVIELVANALAWLGFGIIGERILFSLRILSFRSLLEQGLEWHTSNGRTPTELLSIITKDCMSIGSFSGSTFGTIFAICVNIIIAIIISHIYAWKIALVALVSIPILLGSGFMQLRMLARFEERHRASFSKANALASEAIQSIRSVATLGLETTYMASYKRALEPPMNQVVRSAASTNVLLSISHCVSPLVNGLTYWWGSQLIMRGEYTQRDMLIVLVAMLTGAKLWSTMFTLAPEFSRARLAMRRVMSIVHLGSTARVDHVGTDATATDSRDVEATAKATRGAPFGSSTGGVKVRFDGVSFAYPQSPSTPVLDDVSFTIQPNQFCGLVGPSGAGKSTIMTLVQRLYMPTRGTVRIEDMDIATLPDSFRDVVSLVPQDPTLFDGTVRHNVGLGAIPGREATIEEITAACRAAGIHDEIVALPQGYDTPCGASASRLSGGQKQRLAIARALVRRPRLLLLDESTSALDAAGEAALQKSLERAATGTTVLAITHRLHTVHRADVIFVVEGGRIVDSGRHAELMETNESYRLNALQQMLQ</sequence>
<feature type="region of interest" description="Disordered" evidence="9">
    <location>
        <begin position="1"/>
        <end position="31"/>
    </location>
</feature>
<organism evidence="13 14">
    <name type="scientific">Purpureocillium lavendulum</name>
    <dbReference type="NCBI Taxonomy" id="1247861"/>
    <lineage>
        <taxon>Eukaryota</taxon>
        <taxon>Fungi</taxon>
        <taxon>Dikarya</taxon>
        <taxon>Ascomycota</taxon>
        <taxon>Pezizomycotina</taxon>
        <taxon>Sordariomycetes</taxon>
        <taxon>Hypocreomycetidae</taxon>
        <taxon>Hypocreales</taxon>
        <taxon>Ophiocordycipitaceae</taxon>
        <taxon>Purpureocillium</taxon>
    </lineage>
</organism>
<keyword evidence="8 10" id="KW-0472">Membrane</keyword>
<feature type="compositionally biased region" description="Basic and acidic residues" evidence="9">
    <location>
        <begin position="705"/>
        <end position="733"/>
    </location>
</feature>
<dbReference type="InterPro" id="IPR017871">
    <property type="entry name" value="ABC_transporter-like_CS"/>
</dbReference>
<feature type="domain" description="ABC transmembrane type-1" evidence="12">
    <location>
        <begin position="764"/>
        <end position="1053"/>
    </location>
</feature>
<dbReference type="PROSITE" id="PS50893">
    <property type="entry name" value="ABC_TRANSPORTER_2"/>
    <property type="match status" value="2"/>
</dbReference>
<keyword evidence="14" id="KW-1185">Reference proteome</keyword>
<name>A0AB34G7Q7_9HYPO</name>
<feature type="transmembrane region" description="Helical" evidence="10">
    <location>
        <begin position="217"/>
        <end position="235"/>
    </location>
</feature>
<feature type="transmembrane region" description="Helical" evidence="10">
    <location>
        <begin position="886"/>
        <end position="906"/>
    </location>
</feature>
<keyword evidence="3" id="KW-0813">Transport</keyword>
<dbReference type="GO" id="GO:0090374">
    <property type="term" value="P:oligopeptide export from mitochondrion"/>
    <property type="evidence" value="ECO:0007669"/>
    <property type="project" value="TreeGrafter"/>
</dbReference>
<protein>
    <submittedName>
        <fullName evidence="13">Alpha/beta hydrolase</fullName>
    </submittedName>
</protein>
<dbReference type="GO" id="GO:0015421">
    <property type="term" value="F:ABC-type oligopeptide transporter activity"/>
    <property type="evidence" value="ECO:0007669"/>
    <property type="project" value="TreeGrafter"/>
</dbReference>
<comment type="subcellular location">
    <subcellularLocation>
        <location evidence="1">Membrane</location>
        <topology evidence="1">Multi-pass membrane protein</topology>
    </subcellularLocation>
</comment>
<dbReference type="CDD" id="cd18577">
    <property type="entry name" value="ABC_6TM_Pgp_ABCB1_D1_like"/>
    <property type="match status" value="1"/>
</dbReference>
<feature type="domain" description="ABC transporter" evidence="11">
    <location>
        <begin position="402"/>
        <end position="680"/>
    </location>
</feature>
<reference evidence="13" key="1">
    <citation type="submission" date="2023-01" db="EMBL/GenBank/DDBJ databases">
        <title>The growth and conidiation of Purpureocillium lavendulum are regulated by nitrogen source and histone H3K14 acetylation.</title>
        <authorList>
            <person name="Tang P."/>
            <person name="Han J."/>
            <person name="Zhang C."/>
            <person name="Tang P."/>
            <person name="Qi F."/>
            <person name="Zhang K."/>
            <person name="Liang L."/>
        </authorList>
    </citation>
    <scope>NUCLEOTIDE SEQUENCE</scope>
    <source>
        <strain evidence="13">YMF1.00683</strain>
    </source>
</reference>
<dbReference type="Pfam" id="PF00664">
    <property type="entry name" value="ABC_membrane"/>
    <property type="match status" value="2"/>
</dbReference>
<comment type="similarity">
    <text evidence="2">Belongs to the ABC transporter superfamily. ABCB family. Multidrug resistance exporter (TC 3.A.1.201) subfamily.</text>
</comment>
<dbReference type="FunFam" id="3.40.50.300:FF:000913">
    <property type="entry name" value="ABC multidrug transporter SitT"/>
    <property type="match status" value="1"/>
</dbReference>
<keyword evidence="5" id="KW-0547">Nucleotide-binding</keyword>
<feature type="domain" description="ABC transporter" evidence="11">
    <location>
        <begin position="1109"/>
        <end position="1347"/>
    </location>
</feature>
<evidence type="ECO:0000259" key="11">
    <source>
        <dbReference type="PROSITE" id="PS50893"/>
    </source>
</evidence>
<evidence type="ECO:0000259" key="12">
    <source>
        <dbReference type="PROSITE" id="PS50929"/>
    </source>
</evidence>
<evidence type="ECO:0000256" key="5">
    <source>
        <dbReference type="ARBA" id="ARBA00022741"/>
    </source>
</evidence>
<dbReference type="PROSITE" id="PS50929">
    <property type="entry name" value="ABC_TM1F"/>
    <property type="match status" value="2"/>
</dbReference>
<dbReference type="Gene3D" id="3.40.50.300">
    <property type="entry name" value="P-loop containing nucleotide triphosphate hydrolases"/>
    <property type="match status" value="2"/>
</dbReference>
<dbReference type="FunFam" id="1.20.1560.10:FF:000057">
    <property type="entry name" value="ABC multidrug transporter SitT"/>
    <property type="match status" value="1"/>
</dbReference>
<accession>A0AB34G7Q7</accession>
<dbReference type="Proteomes" id="UP001163105">
    <property type="component" value="Unassembled WGS sequence"/>
</dbReference>
<dbReference type="Gene3D" id="1.20.1560.10">
    <property type="entry name" value="ABC transporter type 1, transmembrane domain"/>
    <property type="match status" value="1"/>
</dbReference>
<feature type="transmembrane region" description="Helical" evidence="10">
    <location>
        <begin position="121"/>
        <end position="141"/>
    </location>
</feature>
<dbReference type="InterPro" id="IPR027417">
    <property type="entry name" value="P-loop_NTPase"/>
</dbReference>
<dbReference type="Pfam" id="PF00005">
    <property type="entry name" value="ABC_tran"/>
    <property type="match status" value="2"/>
</dbReference>
<gene>
    <name evidence="13" type="primary">ABCB1</name>
    <name evidence="13" type="ORF">O9K51_02053</name>
</gene>
<feature type="transmembrane region" description="Helical" evidence="10">
    <location>
        <begin position="193"/>
        <end position="211"/>
    </location>
</feature>
<keyword evidence="7 10" id="KW-1133">Transmembrane helix</keyword>
<evidence type="ECO:0000256" key="9">
    <source>
        <dbReference type="SAM" id="MobiDB-lite"/>
    </source>
</evidence>
<dbReference type="GO" id="GO:0005743">
    <property type="term" value="C:mitochondrial inner membrane"/>
    <property type="evidence" value="ECO:0007669"/>
    <property type="project" value="TreeGrafter"/>
</dbReference>
<dbReference type="EMBL" id="JAQHRD010000001">
    <property type="protein sequence ID" value="KAJ6447278.1"/>
    <property type="molecule type" value="Genomic_DNA"/>
</dbReference>
<dbReference type="InterPro" id="IPR003593">
    <property type="entry name" value="AAA+_ATPase"/>
</dbReference>
<dbReference type="SUPFAM" id="SSF90123">
    <property type="entry name" value="ABC transporter transmembrane region"/>
    <property type="match status" value="2"/>
</dbReference>
<dbReference type="PANTHER" id="PTHR43394:SF27">
    <property type="entry name" value="ATP-DEPENDENT TRANSLOCASE ABCB1-LIKE"/>
    <property type="match status" value="1"/>
</dbReference>
<evidence type="ECO:0000313" key="14">
    <source>
        <dbReference type="Proteomes" id="UP001163105"/>
    </source>
</evidence>
<dbReference type="PANTHER" id="PTHR43394">
    <property type="entry name" value="ATP-DEPENDENT PERMEASE MDL1, MITOCHONDRIAL"/>
    <property type="match status" value="1"/>
</dbReference>
<dbReference type="InterPro" id="IPR003439">
    <property type="entry name" value="ABC_transporter-like_ATP-bd"/>
</dbReference>
<feature type="domain" description="ABC transmembrane type-1" evidence="12">
    <location>
        <begin position="65"/>
        <end position="366"/>
    </location>
</feature>
<evidence type="ECO:0000256" key="6">
    <source>
        <dbReference type="ARBA" id="ARBA00022840"/>
    </source>
</evidence>
<evidence type="ECO:0000256" key="1">
    <source>
        <dbReference type="ARBA" id="ARBA00004141"/>
    </source>
</evidence>
<dbReference type="GO" id="GO:0016887">
    <property type="term" value="F:ATP hydrolysis activity"/>
    <property type="evidence" value="ECO:0007669"/>
    <property type="project" value="InterPro"/>
</dbReference>
<feature type="transmembrane region" description="Helical" evidence="10">
    <location>
        <begin position="1028"/>
        <end position="1048"/>
    </location>
</feature>
<keyword evidence="13" id="KW-0378">Hydrolase</keyword>
<dbReference type="InterPro" id="IPR036640">
    <property type="entry name" value="ABC1_TM_sf"/>
</dbReference>
<feature type="transmembrane region" description="Helical" evidence="10">
    <location>
        <begin position="291"/>
        <end position="309"/>
    </location>
</feature>
<feature type="transmembrane region" description="Helical" evidence="10">
    <location>
        <begin position="340"/>
        <end position="364"/>
    </location>
</feature>
<comment type="caution">
    <text evidence="13">The sequence shown here is derived from an EMBL/GenBank/DDBJ whole genome shotgun (WGS) entry which is preliminary data.</text>
</comment>
<dbReference type="GO" id="GO:0005524">
    <property type="term" value="F:ATP binding"/>
    <property type="evidence" value="ECO:0007669"/>
    <property type="project" value="UniProtKB-KW"/>
</dbReference>
<evidence type="ECO:0000256" key="2">
    <source>
        <dbReference type="ARBA" id="ARBA00007577"/>
    </source>
</evidence>
<feature type="transmembrane region" description="Helical" evidence="10">
    <location>
        <begin position="760"/>
        <end position="787"/>
    </location>
</feature>
<feature type="transmembrane region" description="Helical" evidence="10">
    <location>
        <begin position="57"/>
        <end position="84"/>
    </location>
</feature>
<dbReference type="PROSITE" id="PS00211">
    <property type="entry name" value="ABC_TRANSPORTER_1"/>
    <property type="match status" value="2"/>
</dbReference>
<feature type="transmembrane region" description="Helical" evidence="10">
    <location>
        <begin position="807"/>
        <end position="833"/>
    </location>
</feature>
<evidence type="ECO:0000256" key="10">
    <source>
        <dbReference type="SAM" id="Phobius"/>
    </source>
</evidence>
<evidence type="ECO:0000256" key="8">
    <source>
        <dbReference type="ARBA" id="ARBA00023136"/>
    </source>
</evidence>